<dbReference type="Pfam" id="PF08263">
    <property type="entry name" value="LRRNT_2"/>
    <property type="match status" value="1"/>
</dbReference>
<evidence type="ECO:0000259" key="14">
    <source>
        <dbReference type="Pfam" id="PF08263"/>
    </source>
</evidence>
<dbReference type="PROSITE" id="PS51450">
    <property type="entry name" value="LRR"/>
    <property type="match status" value="2"/>
</dbReference>
<dbReference type="PROSITE" id="PS51257">
    <property type="entry name" value="PROKAR_LIPOPROTEIN"/>
    <property type="match status" value="1"/>
</dbReference>
<feature type="chain" id="PRO_5026831835" evidence="13">
    <location>
        <begin position="25"/>
        <end position="972"/>
    </location>
</feature>
<evidence type="ECO:0000256" key="10">
    <source>
        <dbReference type="ARBA" id="ARBA00023170"/>
    </source>
</evidence>
<dbReference type="FunFam" id="3.80.10.10:FF:001347">
    <property type="entry name" value="LRR receptor-like serine/threonine-protein kinase GSO2"/>
    <property type="match status" value="1"/>
</dbReference>
<dbReference type="Pfam" id="PF00560">
    <property type="entry name" value="LRR_1"/>
    <property type="match status" value="5"/>
</dbReference>
<evidence type="ECO:0000313" key="16">
    <source>
        <dbReference type="Proteomes" id="UP000504621"/>
    </source>
</evidence>
<evidence type="ECO:0000256" key="12">
    <source>
        <dbReference type="SAM" id="Phobius"/>
    </source>
</evidence>
<evidence type="ECO:0000313" key="17">
    <source>
        <dbReference type="RefSeq" id="XP_021289639.1"/>
    </source>
</evidence>
<dbReference type="InterPro" id="IPR046956">
    <property type="entry name" value="RLP23-like"/>
</dbReference>
<feature type="transmembrane region" description="Helical" evidence="12">
    <location>
        <begin position="908"/>
        <end position="931"/>
    </location>
</feature>
<dbReference type="Pfam" id="PF13855">
    <property type="entry name" value="LRR_8"/>
    <property type="match status" value="3"/>
</dbReference>
<evidence type="ECO:0000256" key="7">
    <source>
        <dbReference type="ARBA" id="ARBA00022737"/>
    </source>
</evidence>
<reference evidence="17" key="1">
    <citation type="submission" date="2025-08" db="UniProtKB">
        <authorList>
            <consortium name="RefSeq"/>
        </authorList>
    </citation>
    <scope>IDENTIFICATION</scope>
    <source>
        <tissue evidence="17">Leaf</tissue>
    </source>
</reference>
<proteinExistence type="inferred from homology"/>
<evidence type="ECO:0000259" key="15">
    <source>
        <dbReference type="Pfam" id="PF23598"/>
    </source>
</evidence>
<dbReference type="Proteomes" id="UP000504621">
    <property type="component" value="Unplaced"/>
</dbReference>
<keyword evidence="10" id="KW-0675">Receptor</keyword>
<dbReference type="RefSeq" id="XP_021289639.1">
    <property type="nucleotide sequence ID" value="XM_021433964.1"/>
</dbReference>
<dbReference type="InterPro" id="IPR001611">
    <property type="entry name" value="Leu-rich_rpt"/>
</dbReference>
<dbReference type="PANTHER" id="PTHR48063">
    <property type="entry name" value="LRR RECEPTOR-LIKE KINASE"/>
    <property type="match status" value="1"/>
</dbReference>
<evidence type="ECO:0000256" key="1">
    <source>
        <dbReference type="ARBA" id="ARBA00004251"/>
    </source>
</evidence>
<gene>
    <name evidence="17" type="primary">LOC110420593</name>
</gene>
<feature type="domain" description="Disease resistance R13L4/SHOC-2-like LRR" evidence="15">
    <location>
        <begin position="344"/>
        <end position="487"/>
    </location>
</feature>
<feature type="domain" description="Leucine-rich repeat-containing N-terminal plant-type" evidence="14">
    <location>
        <begin position="33"/>
        <end position="70"/>
    </location>
</feature>
<comment type="subcellular location">
    <subcellularLocation>
        <location evidence="1">Cell membrane</location>
        <topology evidence="1">Single-pass type I membrane protein</topology>
    </subcellularLocation>
</comment>
<comment type="similarity">
    <text evidence="2">Belongs to the RLP family.</text>
</comment>
<dbReference type="PANTHER" id="PTHR48063:SF112">
    <property type="entry name" value="RECEPTOR LIKE PROTEIN 30-LIKE"/>
    <property type="match status" value="1"/>
</dbReference>
<keyword evidence="11" id="KW-0325">Glycoprotein</keyword>
<evidence type="ECO:0000256" key="5">
    <source>
        <dbReference type="ARBA" id="ARBA00022692"/>
    </source>
</evidence>
<keyword evidence="6 13" id="KW-0732">Signal</keyword>
<dbReference type="FunFam" id="3.80.10.10:FF:000213">
    <property type="entry name" value="Tyrosine-sulfated glycopeptide receptor 1"/>
    <property type="match status" value="1"/>
</dbReference>
<dbReference type="OrthoDB" id="1600340at2759"/>
<evidence type="ECO:0000256" key="4">
    <source>
        <dbReference type="ARBA" id="ARBA00022614"/>
    </source>
</evidence>
<evidence type="ECO:0000256" key="11">
    <source>
        <dbReference type="ARBA" id="ARBA00023180"/>
    </source>
</evidence>
<keyword evidence="9 12" id="KW-0472">Membrane</keyword>
<keyword evidence="4" id="KW-0433">Leucine-rich repeat</keyword>
<accession>A0A6J1AT19</accession>
<evidence type="ECO:0000256" key="2">
    <source>
        <dbReference type="ARBA" id="ARBA00009592"/>
    </source>
</evidence>
<dbReference type="GeneID" id="110420593"/>
<dbReference type="PRINTS" id="PR00019">
    <property type="entry name" value="LEURICHRPT"/>
</dbReference>
<protein>
    <submittedName>
        <fullName evidence="17">LRR receptor-like serine/threonine-protein kinase GSO2 isoform X1</fullName>
    </submittedName>
</protein>
<dbReference type="InterPro" id="IPR032675">
    <property type="entry name" value="LRR_dom_sf"/>
</dbReference>
<dbReference type="InterPro" id="IPR003591">
    <property type="entry name" value="Leu-rich_rpt_typical-subtyp"/>
</dbReference>
<dbReference type="InterPro" id="IPR055414">
    <property type="entry name" value="LRR_R13L4/SHOC2-like"/>
</dbReference>
<feature type="domain" description="Disease resistance R13L4/SHOC-2-like LRR" evidence="15">
    <location>
        <begin position="99"/>
        <end position="222"/>
    </location>
</feature>
<keyword evidence="8 12" id="KW-1133">Transmembrane helix</keyword>
<feature type="signal peptide" evidence="13">
    <location>
        <begin position="1"/>
        <end position="24"/>
    </location>
</feature>
<keyword evidence="7" id="KW-0677">Repeat</keyword>
<sequence length="972" mass="107728">MDKLFNAMLLLLTLFTEIALLCSCQNASFSCLQGERQALLKLKESFSDSSHCLSSWKGKNCCMWKGVSCDENNGHVVKLNLRAGSTSWFVNGSSLRAPEVNSYITELRYLKYLDLSGNDFQDSAIPQFFGLMKQLRYLNISDAGFRGSVPRNLGNLTSLRVLDLSTEHRGSTLGLDHVQWISHLASLQQLGMAGIHLGEARNLFQVLNMLPSLQSLHLSHCGIHNFHFSRLPINSTFHGSLQRLDLRDNDLGGPVPIALQNMTSLRVLDLSYNRFNSSIPNWFGNFKNLIHLNLAGNDFSSTKKGLALILGNMCYLKSLDLSFNQFQDEIIGIYGNVSGCVGHDLETLNLDNSMISGHIPERLGMLKHLKHLHLSGNQLNGTIPESLGQLSSLKTLDLSGNQLNGVISESLGQLCNLDTLDLSYNSLEGAISEVHFATLSKLKVLSISSNSLTIKIKSNWVPPFQLEYIEMGSCKFGTQFPQWLRTQLKATTLVLSNNSISGILPKWIKELNLSLLDLSHNQITGSIPKLSSNLMTIDLSNNLISGTLTEMIGDNNVLPKLHILVLSDNRVNGSIPNSFCHIETLEVLQLSKNKLSANIPDCWRDYQSLQVLDLSSNNLSGAIPSSIGHLNSLQWLHLSNNNLSGEPPLALKNCRDLVVLDLGENALSGHVPKWIGDGLWQLSVLRLRKNKFSGTIPPLLCQISTLQILDLAENNLKGRIPYCFGDFIGMVKTDVGDLWGYAVSISAQWDNEHLTEVIKGRSLEYTKTLRFLVSMDLSSNKLEGSIPGELTLLTGLIGLNLSHNQFSGKFPNKIGELESLESLDLSFNELSGMIPGSVSSLTKLSYLNLSYNNFSGKIPEGNQLQTLDDPFIYAGNPLLCGPPLKKCWDDEHHQGKKGNAKHNPAEKMWFYIVIMSGYATGFWGVVAALIFKKSWRHAYFLFVDKCKDWVLVLVALKMASVKNLIKGNRTDE</sequence>
<evidence type="ECO:0000256" key="6">
    <source>
        <dbReference type="ARBA" id="ARBA00022729"/>
    </source>
</evidence>
<dbReference type="SMART" id="SM00365">
    <property type="entry name" value="LRR_SD22"/>
    <property type="match status" value="5"/>
</dbReference>
<evidence type="ECO:0000256" key="8">
    <source>
        <dbReference type="ARBA" id="ARBA00022989"/>
    </source>
</evidence>
<organism evidence="16 17">
    <name type="scientific">Herrania umbratica</name>
    <dbReference type="NCBI Taxonomy" id="108875"/>
    <lineage>
        <taxon>Eukaryota</taxon>
        <taxon>Viridiplantae</taxon>
        <taxon>Streptophyta</taxon>
        <taxon>Embryophyta</taxon>
        <taxon>Tracheophyta</taxon>
        <taxon>Spermatophyta</taxon>
        <taxon>Magnoliopsida</taxon>
        <taxon>eudicotyledons</taxon>
        <taxon>Gunneridae</taxon>
        <taxon>Pentapetalae</taxon>
        <taxon>rosids</taxon>
        <taxon>malvids</taxon>
        <taxon>Malvales</taxon>
        <taxon>Malvaceae</taxon>
        <taxon>Byttnerioideae</taxon>
        <taxon>Herrania</taxon>
    </lineage>
</organism>
<keyword evidence="5 12" id="KW-0812">Transmembrane</keyword>
<evidence type="ECO:0000256" key="9">
    <source>
        <dbReference type="ARBA" id="ARBA00023136"/>
    </source>
</evidence>
<name>A0A6J1AT19_9ROSI</name>
<dbReference type="Gene3D" id="3.80.10.10">
    <property type="entry name" value="Ribonuclease Inhibitor"/>
    <property type="match status" value="5"/>
</dbReference>
<dbReference type="GO" id="GO:0005886">
    <property type="term" value="C:plasma membrane"/>
    <property type="evidence" value="ECO:0007669"/>
    <property type="project" value="UniProtKB-SubCell"/>
</dbReference>
<dbReference type="FunFam" id="3.80.10.10:FF:000095">
    <property type="entry name" value="LRR receptor-like serine/threonine-protein kinase GSO1"/>
    <property type="match status" value="1"/>
</dbReference>
<dbReference type="Pfam" id="PF13516">
    <property type="entry name" value="LRR_6"/>
    <property type="match status" value="1"/>
</dbReference>
<dbReference type="FunFam" id="3.80.10.10:FF:000111">
    <property type="entry name" value="LRR receptor-like serine/threonine-protein kinase ERECTA"/>
    <property type="match status" value="1"/>
</dbReference>
<dbReference type="Pfam" id="PF23598">
    <property type="entry name" value="LRR_14"/>
    <property type="match status" value="2"/>
</dbReference>
<dbReference type="InterPro" id="IPR013210">
    <property type="entry name" value="LRR_N_plant-typ"/>
</dbReference>
<evidence type="ECO:0000256" key="3">
    <source>
        <dbReference type="ARBA" id="ARBA00022475"/>
    </source>
</evidence>
<evidence type="ECO:0000256" key="13">
    <source>
        <dbReference type="SAM" id="SignalP"/>
    </source>
</evidence>
<dbReference type="SMART" id="SM00369">
    <property type="entry name" value="LRR_TYP"/>
    <property type="match status" value="11"/>
</dbReference>
<dbReference type="AlphaFoldDB" id="A0A6J1AT19"/>
<keyword evidence="3" id="KW-1003">Cell membrane</keyword>
<keyword evidence="16" id="KW-1185">Reference proteome</keyword>
<dbReference type="SUPFAM" id="SSF52058">
    <property type="entry name" value="L domain-like"/>
    <property type="match status" value="3"/>
</dbReference>